<feature type="domain" description="Transglutaminase-like" evidence="1">
    <location>
        <begin position="212"/>
        <end position="278"/>
    </location>
</feature>
<evidence type="ECO:0000313" key="2">
    <source>
        <dbReference type="EMBL" id="QDT10052.1"/>
    </source>
</evidence>
<gene>
    <name evidence="2" type="ORF">K239x_20050</name>
</gene>
<dbReference type="EMBL" id="CP036526">
    <property type="protein sequence ID" value="QDT10052.1"/>
    <property type="molecule type" value="Genomic_DNA"/>
</dbReference>
<dbReference type="SUPFAM" id="SSF54001">
    <property type="entry name" value="Cysteine proteinases"/>
    <property type="match status" value="1"/>
</dbReference>
<evidence type="ECO:0000313" key="3">
    <source>
        <dbReference type="Proteomes" id="UP000319817"/>
    </source>
</evidence>
<dbReference type="Pfam" id="PF01841">
    <property type="entry name" value="Transglut_core"/>
    <property type="match status" value="1"/>
</dbReference>
<dbReference type="PANTHER" id="PTHR38339:SF1">
    <property type="entry name" value="TRANSGLUTAMINASE-LIKE DOMAIN-CONTAINING PROTEIN"/>
    <property type="match status" value="1"/>
</dbReference>
<dbReference type="AlphaFoldDB" id="A0A517NSD7"/>
<accession>A0A517NSD7</accession>
<sequence>MPLIHWTERPVTKTSFLAVFLAAVFLVAGNVAPFQTVARADESSGDTTAGKAGSRTFQLDYGFEVDGLHEGDEVKMWLPIPQSDRHQQIEILSRDLPGVGSESREPKYGNKMIYRALKVGDKSSLSAKIRYQVQRREVTAESPTEEQDLLSEIEERLFLSPNAMVPIADLPIKWLIASDKFSVARQIYDRVDEHVRYDKSEPGYGNGDVLWVCDSRFGNCTDFHSLFIAMARASKIPARFEIGFPLPTDKSSGKIGGYHCWASFYDSSRGWFPVDISEADKHPELKEYFFGNLSPDRIRFTKGRDIDLVPKQSSPPLNYFVYPHVEINGKLADQKQVSLQFAFQNVAPNADSNE</sequence>
<protein>
    <submittedName>
        <fullName evidence="2">Transglutaminase-like superfamily protein</fullName>
    </submittedName>
</protein>
<dbReference type="InterPro" id="IPR038765">
    <property type="entry name" value="Papain-like_cys_pep_sf"/>
</dbReference>
<dbReference type="Proteomes" id="UP000319817">
    <property type="component" value="Chromosome"/>
</dbReference>
<name>A0A517NSD7_9BACT</name>
<dbReference type="Gene3D" id="3.10.620.30">
    <property type="match status" value="1"/>
</dbReference>
<keyword evidence="3" id="KW-1185">Reference proteome</keyword>
<dbReference type="SMART" id="SM00460">
    <property type="entry name" value="TGc"/>
    <property type="match status" value="1"/>
</dbReference>
<dbReference type="OrthoDB" id="9804872at2"/>
<evidence type="ECO:0000259" key="1">
    <source>
        <dbReference type="SMART" id="SM00460"/>
    </source>
</evidence>
<dbReference type="InterPro" id="IPR002931">
    <property type="entry name" value="Transglutaminase-like"/>
</dbReference>
<organism evidence="2 3">
    <name type="scientific">Stieleria marina</name>
    <dbReference type="NCBI Taxonomy" id="1930275"/>
    <lineage>
        <taxon>Bacteria</taxon>
        <taxon>Pseudomonadati</taxon>
        <taxon>Planctomycetota</taxon>
        <taxon>Planctomycetia</taxon>
        <taxon>Pirellulales</taxon>
        <taxon>Pirellulaceae</taxon>
        <taxon>Stieleria</taxon>
    </lineage>
</organism>
<reference evidence="2 3" key="1">
    <citation type="submission" date="2019-02" db="EMBL/GenBank/DDBJ databases">
        <title>Deep-cultivation of Planctomycetes and their phenomic and genomic characterization uncovers novel biology.</title>
        <authorList>
            <person name="Wiegand S."/>
            <person name="Jogler M."/>
            <person name="Boedeker C."/>
            <person name="Pinto D."/>
            <person name="Vollmers J."/>
            <person name="Rivas-Marin E."/>
            <person name="Kohn T."/>
            <person name="Peeters S.H."/>
            <person name="Heuer A."/>
            <person name="Rast P."/>
            <person name="Oberbeckmann S."/>
            <person name="Bunk B."/>
            <person name="Jeske O."/>
            <person name="Meyerdierks A."/>
            <person name="Storesund J.E."/>
            <person name="Kallscheuer N."/>
            <person name="Luecker S."/>
            <person name="Lage O.M."/>
            <person name="Pohl T."/>
            <person name="Merkel B.J."/>
            <person name="Hornburger P."/>
            <person name="Mueller R.-W."/>
            <person name="Bruemmer F."/>
            <person name="Labrenz M."/>
            <person name="Spormann A.M."/>
            <person name="Op den Camp H."/>
            <person name="Overmann J."/>
            <person name="Amann R."/>
            <person name="Jetten M.S.M."/>
            <person name="Mascher T."/>
            <person name="Medema M.H."/>
            <person name="Devos D.P."/>
            <person name="Kaster A.-K."/>
            <person name="Ovreas L."/>
            <person name="Rohde M."/>
            <person name="Galperin M.Y."/>
            <person name="Jogler C."/>
        </authorList>
    </citation>
    <scope>NUCLEOTIDE SEQUENCE [LARGE SCALE GENOMIC DNA]</scope>
    <source>
        <strain evidence="2 3">K23_9</strain>
    </source>
</reference>
<dbReference type="PANTHER" id="PTHR38339">
    <property type="entry name" value="TRANSGLUTAMINASE DOMAIN PROTEIN"/>
    <property type="match status" value="1"/>
</dbReference>
<proteinExistence type="predicted"/>